<keyword evidence="1" id="KW-1133">Transmembrane helix</keyword>
<feature type="transmembrane region" description="Helical" evidence="1">
    <location>
        <begin position="12"/>
        <end position="30"/>
    </location>
</feature>
<gene>
    <name evidence="2" type="ORF">NA2_00700</name>
</gene>
<dbReference type="AlphaFoldDB" id="K2MTX6"/>
<comment type="caution">
    <text evidence="2">The sequence shown here is derived from an EMBL/GenBank/DDBJ whole genome shotgun (WGS) entry which is preliminary data.</text>
</comment>
<keyword evidence="1" id="KW-0812">Transmembrane</keyword>
<evidence type="ECO:0000256" key="1">
    <source>
        <dbReference type="SAM" id="Phobius"/>
    </source>
</evidence>
<dbReference type="EMBL" id="AMRM01000001">
    <property type="protein sequence ID" value="EKF20852.1"/>
    <property type="molecule type" value="Genomic_DNA"/>
</dbReference>
<organism evidence="2 3">
    <name type="scientific">Nitratireductor pacificus pht-3B</name>
    <dbReference type="NCBI Taxonomy" id="391937"/>
    <lineage>
        <taxon>Bacteria</taxon>
        <taxon>Pseudomonadati</taxon>
        <taxon>Pseudomonadota</taxon>
        <taxon>Alphaproteobacteria</taxon>
        <taxon>Hyphomicrobiales</taxon>
        <taxon>Phyllobacteriaceae</taxon>
        <taxon>Nitratireductor</taxon>
    </lineage>
</organism>
<dbReference type="RefSeq" id="WP_008593059.1">
    <property type="nucleotide sequence ID" value="NZ_AMRM01000001.1"/>
</dbReference>
<keyword evidence="3" id="KW-1185">Reference proteome</keyword>
<proteinExistence type="predicted"/>
<dbReference type="Proteomes" id="UP000006786">
    <property type="component" value="Unassembled WGS sequence"/>
</dbReference>
<accession>K2MTX6</accession>
<evidence type="ECO:0000313" key="2">
    <source>
        <dbReference type="EMBL" id="EKF20852.1"/>
    </source>
</evidence>
<sequence length="152" mass="16590">MTRSFVSVTPQRIVLASCAMLFAFLAIGWMTREDPGEGPLLQVLDGGFVNNFRMTEMHHGFAAAKPLASDSTIEASVERPASSADRGVRGRTRAPDQWKEVVPWSRAADLAGPLGGPVVGSGQESNAANFRNRCTTWSCLGLCIRYPQRCRY</sequence>
<evidence type="ECO:0000313" key="3">
    <source>
        <dbReference type="Proteomes" id="UP000006786"/>
    </source>
</evidence>
<reference evidence="2 3" key="1">
    <citation type="journal article" date="2012" name="J. Bacteriol.">
        <title>Genome Sequence of Nitratireductor pacificus Type Strain pht-3B.</title>
        <authorList>
            <person name="Lai Q."/>
            <person name="Li G."/>
            <person name="Shao Z."/>
        </authorList>
    </citation>
    <scope>NUCLEOTIDE SEQUENCE [LARGE SCALE GENOMIC DNA]</scope>
    <source>
        <strain evidence="3">pht-3B</strain>
    </source>
</reference>
<dbReference type="STRING" id="391937.NA2_00700"/>
<protein>
    <recommendedName>
        <fullName evidence="4">Transmembrane protein</fullName>
    </recommendedName>
</protein>
<keyword evidence="1" id="KW-0472">Membrane</keyword>
<name>K2MTX6_9HYPH</name>
<evidence type="ECO:0008006" key="4">
    <source>
        <dbReference type="Google" id="ProtNLM"/>
    </source>
</evidence>